<keyword evidence="4" id="KW-0206">Cytoskeleton</keyword>
<evidence type="ECO:0000256" key="4">
    <source>
        <dbReference type="ARBA" id="ARBA00023212"/>
    </source>
</evidence>
<dbReference type="Pfam" id="PF13864">
    <property type="entry name" value="Enkurin"/>
    <property type="match status" value="1"/>
</dbReference>
<evidence type="ECO:0000256" key="5">
    <source>
        <dbReference type="ARBA" id="ARBA00023273"/>
    </source>
</evidence>
<dbReference type="PROSITE" id="PS51665">
    <property type="entry name" value="ENKURIN"/>
    <property type="match status" value="1"/>
</dbReference>
<keyword evidence="5" id="KW-0966">Cell projection</keyword>
<reference evidence="7 8" key="1">
    <citation type="submission" date="2019-06" db="EMBL/GenBank/DDBJ databases">
        <title>Draft genomes of female and male turbot (Scophthalmus maximus).</title>
        <authorList>
            <person name="Xu H."/>
            <person name="Xu X.-W."/>
            <person name="Shao C."/>
            <person name="Chen S."/>
        </authorList>
    </citation>
    <scope>NUCLEOTIDE SEQUENCE [LARGE SCALE GENOMIC DNA]</scope>
    <source>
        <strain evidence="7">Ysfricsl-2016a</strain>
        <tissue evidence="7">Blood</tissue>
    </source>
</reference>
<feature type="domain" description="Enkurin" evidence="6">
    <location>
        <begin position="416"/>
        <end position="508"/>
    </location>
</feature>
<keyword evidence="3" id="KW-0963">Cytoplasm</keyword>
<evidence type="ECO:0000313" key="8">
    <source>
        <dbReference type="Proteomes" id="UP000438429"/>
    </source>
</evidence>
<dbReference type="EMBL" id="VEVO01000020">
    <property type="protein sequence ID" value="KAF0025337.1"/>
    <property type="molecule type" value="Genomic_DNA"/>
</dbReference>
<comment type="caution">
    <text evidence="7">The sequence shown here is derived from an EMBL/GenBank/DDBJ whole genome shotgun (WGS) entry which is preliminary data.</text>
</comment>
<dbReference type="PANTHER" id="PTHR21490">
    <property type="entry name" value="ENKURIN-RELATED"/>
    <property type="match status" value="1"/>
</dbReference>
<dbReference type="PANTHER" id="PTHR21490:SF0">
    <property type="entry name" value="ENKURIN"/>
    <property type="match status" value="1"/>
</dbReference>
<protein>
    <recommendedName>
        <fullName evidence="6">Enkurin domain-containing protein</fullName>
    </recommendedName>
</protein>
<sequence>MVEAMNPPEGIYIQIQKPTVPRYVSKFRPTLESMKKEARRTMGPAKVEVSVPDKYLKKHSKEPKLPEISSKFVRTNCSGKKPAVPARTGNAPVDIQTKRDQESTTGECTQTTKNFGAVPGYVLQRNEEKQRAREEFDKFLKQQQEQEAKKKWTDAEQKNILKVLEKTIVFLKDYEAVPEYVLHRNEKMQRAWEEHGKFLKDQQEQEAKNKLTHEERQTILQSLHSIHTAPKPSSSSYFLIFNPALKLSNMAEFINPENIYNHIPKPKVLIQKPPRYMSKSRPTVALETVKNKEPKRTMGPAKVEVSAPDKYLKKYSQEPKLPEKTQSLTFVRTNCAGKKPDVPARTDNAPVDIQTKREQESTKGECTKTTKVAPKKPEPIFVDTRNGHKQPIEYSGLVPKYIKKKDYGAVPEYVLQRNEEMQRAWEEHGKFLKDQQEQEAKSKLSHAERQTILQGLKMKWAKLNHEFQGLPFITDTLHLKRNRVRVEMEMKKLEDDINLIERFKIIYLPED</sequence>
<evidence type="ECO:0000256" key="2">
    <source>
        <dbReference type="ARBA" id="ARBA00004245"/>
    </source>
</evidence>
<dbReference type="Proteomes" id="UP000438429">
    <property type="component" value="Unassembled WGS sequence"/>
</dbReference>
<evidence type="ECO:0000259" key="6">
    <source>
        <dbReference type="PROSITE" id="PS51665"/>
    </source>
</evidence>
<gene>
    <name evidence="7" type="ORF">F2P81_022218</name>
</gene>
<proteinExistence type="predicted"/>
<organism evidence="7 8">
    <name type="scientific">Scophthalmus maximus</name>
    <name type="common">Turbot</name>
    <name type="synonym">Psetta maxima</name>
    <dbReference type="NCBI Taxonomy" id="52904"/>
    <lineage>
        <taxon>Eukaryota</taxon>
        <taxon>Metazoa</taxon>
        <taxon>Chordata</taxon>
        <taxon>Craniata</taxon>
        <taxon>Vertebrata</taxon>
        <taxon>Euteleostomi</taxon>
        <taxon>Actinopterygii</taxon>
        <taxon>Neopterygii</taxon>
        <taxon>Teleostei</taxon>
        <taxon>Neoteleostei</taxon>
        <taxon>Acanthomorphata</taxon>
        <taxon>Carangaria</taxon>
        <taxon>Pleuronectiformes</taxon>
        <taxon>Pleuronectoidei</taxon>
        <taxon>Scophthalmidae</taxon>
        <taxon>Scophthalmus</taxon>
    </lineage>
</organism>
<evidence type="ECO:0000313" key="7">
    <source>
        <dbReference type="EMBL" id="KAF0025337.1"/>
    </source>
</evidence>
<dbReference type="InterPro" id="IPR052102">
    <property type="entry name" value="Enkurin_domain-protein"/>
</dbReference>
<dbReference type="GO" id="GO:0005879">
    <property type="term" value="C:axonemal microtubule"/>
    <property type="evidence" value="ECO:0007669"/>
    <property type="project" value="TreeGrafter"/>
</dbReference>
<dbReference type="InterPro" id="IPR027012">
    <property type="entry name" value="Enkurin_dom"/>
</dbReference>
<dbReference type="AlphaFoldDB" id="A0A6A4RXW8"/>
<accession>A0A6A4RXW8</accession>
<evidence type="ECO:0000256" key="3">
    <source>
        <dbReference type="ARBA" id="ARBA00022490"/>
    </source>
</evidence>
<evidence type="ECO:0000256" key="1">
    <source>
        <dbReference type="ARBA" id="ARBA00004138"/>
    </source>
</evidence>
<dbReference type="GO" id="GO:0001669">
    <property type="term" value="C:acrosomal vesicle"/>
    <property type="evidence" value="ECO:0007669"/>
    <property type="project" value="TreeGrafter"/>
</dbReference>
<comment type="subcellular location">
    <subcellularLocation>
        <location evidence="1">Cell projection</location>
        <location evidence="1">Cilium</location>
    </subcellularLocation>
    <subcellularLocation>
        <location evidence="2">Cytoplasm</location>
        <location evidence="2">Cytoskeleton</location>
    </subcellularLocation>
</comment>
<name>A0A6A4RXW8_SCOMX</name>
<dbReference type="GO" id="GO:0005516">
    <property type="term" value="F:calmodulin binding"/>
    <property type="evidence" value="ECO:0007669"/>
    <property type="project" value="TreeGrafter"/>
</dbReference>